<dbReference type="GO" id="GO:0016491">
    <property type="term" value="F:oxidoreductase activity"/>
    <property type="evidence" value="ECO:0007669"/>
    <property type="project" value="UniProtKB-KW"/>
</dbReference>
<dbReference type="AlphaFoldDB" id="A0A1H8Q2D6"/>
<dbReference type="PANTHER" id="PTHR43333:SF1">
    <property type="entry name" value="D-ISOMER SPECIFIC 2-HYDROXYACID DEHYDROGENASE NAD-BINDING DOMAIN-CONTAINING PROTEIN"/>
    <property type="match status" value="1"/>
</dbReference>
<sequence length="326" mass="32516">MSAAGAILAHDGPVKLLLPDSLPLAPALPGGVTAVTYAAAAPVPDEHLDAEALVVWGSGTPELSAVAGRMPRLRWVQSLAAGPDAVLAAGFPGGVVVTSGAGLHDATVTEHALALVLALVRRLPAAARAQAGHRWARELGGLQPLHPEGPVTTLLGARVLVWGFGAIASTLAPVLGALGASVAGVARSAGERAGFPVVAEADLDGELARTDVLVMLLPATDATRHALDAGRLAALPAHAYVVNVGRGTTVDEEALVAALAAGRLAGAALDVTGTEPLPPESALWEAPGLLLTPHAAGGRPVGADALIEANLAALLAGEALRNVVER</sequence>
<evidence type="ECO:0000313" key="4">
    <source>
        <dbReference type="EMBL" id="SEO48360.1"/>
    </source>
</evidence>
<keyword evidence="2" id="KW-0520">NAD</keyword>
<dbReference type="InterPro" id="IPR006140">
    <property type="entry name" value="D-isomer_DH_NAD-bd"/>
</dbReference>
<evidence type="ECO:0000313" key="5">
    <source>
        <dbReference type="Proteomes" id="UP000198960"/>
    </source>
</evidence>
<evidence type="ECO:0000256" key="2">
    <source>
        <dbReference type="ARBA" id="ARBA00023027"/>
    </source>
</evidence>
<evidence type="ECO:0000256" key="1">
    <source>
        <dbReference type="ARBA" id="ARBA00023002"/>
    </source>
</evidence>
<keyword evidence="5" id="KW-1185">Reference proteome</keyword>
<dbReference type="Proteomes" id="UP000198960">
    <property type="component" value="Unassembled WGS sequence"/>
</dbReference>
<accession>A0A1H8Q2D6</accession>
<feature type="domain" description="D-isomer specific 2-hydroxyacid dehydrogenase NAD-binding" evidence="3">
    <location>
        <begin position="113"/>
        <end position="296"/>
    </location>
</feature>
<proteinExistence type="predicted"/>
<dbReference type="Pfam" id="PF02826">
    <property type="entry name" value="2-Hacid_dh_C"/>
    <property type="match status" value="1"/>
</dbReference>
<name>A0A1H8Q2D6_9ACTN</name>
<dbReference type="EMBL" id="FOEE01000001">
    <property type="protein sequence ID" value="SEO48360.1"/>
    <property type="molecule type" value="Genomic_DNA"/>
</dbReference>
<protein>
    <submittedName>
        <fullName evidence="4">Phosphoglycerate dehydrogenase</fullName>
    </submittedName>
</protein>
<gene>
    <name evidence="4" type="ORF">SAMN05660991_00531</name>
</gene>
<reference evidence="5" key="1">
    <citation type="submission" date="2016-10" db="EMBL/GenBank/DDBJ databases">
        <authorList>
            <person name="Varghese N."/>
            <person name="Submissions S."/>
        </authorList>
    </citation>
    <scope>NUCLEOTIDE SEQUENCE [LARGE SCALE GENOMIC DNA]</scope>
    <source>
        <strain evidence="5">DSM 45413</strain>
    </source>
</reference>
<dbReference type="GO" id="GO:0051287">
    <property type="term" value="F:NAD binding"/>
    <property type="evidence" value="ECO:0007669"/>
    <property type="project" value="InterPro"/>
</dbReference>
<dbReference type="SUPFAM" id="SSF52283">
    <property type="entry name" value="Formate/glycerate dehydrogenase catalytic domain-like"/>
    <property type="match status" value="1"/>
</dbReference>
<evidence type="ECO:0000259" key="3">
    <source>
        <dbReference type="Pfam" id="PF02826"/>
    </source>
</evidence>
<dbReference type="PANTHER" id="PTHR43333">
    <property type="entry name" value="2-HACID_DH_C DOMAIN-CONTAINING PROTEIN"/>
    <property type="match status" value="1"/>
</dbReference>
<dbReference type="Gene3D" id="3.40.50.720">
    <property type="entry name" value="NAD(P)-binding Rossmann-like Domain"/>
    <property type="match status" value="2"/>
</dbReference>
<dbReference type="InterPro" id="IPR036291">
    <property type="entry name" value="NAD(P)-bd_dom_sf"/>
</dbReference>
<organism evidence="4 5">
    <name type="scientific">Trujillonella endophytica</name>
    <dbReference type="NCBI Taxonomy" id="673521"/>
    <lineage>
        <taxon>Bacteria</taxon>
        <taxon>Bacillati</taxon>
        <taxon>Actinomycetota</taxon>
        <taxon>Actinomycetes</taxon>
        <taxon>Geodermatophilales</taxon>
        <taxon>Geodermatophilaceae</taxon>
        <taxon>Trujillonella</taxon>
    </lineage>
</organism>
<dbReference type="SUPFAM" id="SSF51735">
    <property type="entry name" value="NAD(P)-binding Rossmann-fold domains"/>
    <property type="match status" value="1"/>
</dbReference>
<keyword evidence="1" id="KW-0560">Oxidoreductase</keyword>
<dbReference type="STRING" id="673521.SAMN05660991_00531"/>